<sequence length="392" mass="44627">MAAATTIEKKKVSSSNYIPDDLSFSILSKLPIKSLKRFSCVRKSWSLLIQNPNFMNLFRNNLLSKSHPHYHDSGLVVNQFMGPSDWNIYLLSGDKFENKVKLDLPPSFQIPNIGVAPIRVLGSAINGIICIYDHHGVPTTTVLWNPVTEEIIQIPLGHAEFIPEFTTQIFPHGFGYDHIGDDYKIIQHVDYTMVNENPLDDLEMEDVMMPDPFWEIYSLKSNSWRKIDFDMPMIYWIFNSVAYFNGTCHWLGETNKVVSFELCNEAYFITPSPLEEDTHDDQFEVNLTVLNESVAIITNCKNTTSFQVLVLGELCVKESWIKLFNIELFSCIEKPIGAGKKGNVFFTKEDGELACFDLTTGLIEEIGIQGGPFWCQIAIYKKNLRLIGDINV</sequence>
<reference evidence="1" key="1">
    <citation type="submission" date="2023-10" db="EMBL/GenBank/DDBJ databases">
        <authorList>
            <person name="Rodriguez Cubillos JULIANA M."/>
            <person name="De Vega J."/>
        </authorList>
    </citation>
    <scope>NUCLEOTIDE SEQUENCE</scope>
</reference>
<protein>
    <submittedName>
        <fullName evidence="1">Uncharacterized protein</fullName>
    </submittedName>
</protein>
<evidence type="ECO:0000313" key="2">
    <source>
        <dbReference type="Proteomes" id="UP001177021"/>
    </source>
</evidence>
<evidence type="ECO:0000313" key="1">
    <source>
        <dbReference type="EMBL" id="CAJ2656838.1"/>
    </source>
</evidence>
<dbReference type="Proteomes" id="UP001177021">
    <property type="component" value="Unassembled WGS sequence"/>
</dbReference>
<proteinExistence type="predicted"/>
<accession>A0ACB0KLT8</accession>
<dbReference type="EMBL" id="CASHSV030000311">
    <property type="protein sequence ID" value="CAJ2656838.1"/>
    <property type="molecule type" value="Genomic_DNA"/>
</dbReference>
<keyword evidence="2" id="KW-1185">Reference proteome</keyword>
<gene>
    <name evidence="1" type="ORF">MILVUS5_LOCUS23505</name>
</gene>
<name>A0ACB0KLT8_TRIPR</name>
<comment type="caution">
    <text evidence="1">The sequence shown here is derived from an EMBL/GenBank/DDBJ whole genome shotgun (WGS) entry which is preliminary data.</text>
</comment>
<organism evidence="1 2">
    <name type="scientific">Trifolium pratense</name>
    <name type="common">Red clover</name>
    <dbReference type="NCBI Taxonomy" id="57577"/>
    <lineage>
        <taxon>Eukaryota</taxon>
        <taxon>Viridiplantae</taxon>
        <taxon>Streptophyta</taxon>
        <taxon>Embryophyta</taxon>
        <taxon>Tracheophyta</taxon>
        <taxon>Spermatophyta</taxon>
        <taxon>Magnoliopsida</taxon>
        <taxon>eudicotyledons</taxon>
        <taxon>Gunneridae</taxon>
        <taxon>Pentapetalae</taxon>
        <taxon>rosids</taxon>
        <taxon>fabids</taxon>
        <taxon>Fabales</taxon>
        <taxon>Fabaceae</taxon>
        <taxon>Papilionoideae</taxon>
        <taxon>50 kb inversion clade</taxon>
        <taxon>NPAAA clade</taxon>
        <taxon>Hologalegina</taxon>
        <taxon>IRL clade</taxon>
        <taxon>Trifolieae</taxon>
        <taxon>Trifolium</taxon>
    </lineage>
</organism>